<comment type="subcellular location">
    <subcellularLocation>
        <location evidence="6">Cytoplasm</location>
    </subcellularLocation>
</comment>
<dbReference type="RefSeq" id="WP_081924804.1">
    <property type="nucleotide sequence ID" value="NZ_CP011786.1"/>
</dbReference>
<keyword evidence="6" id="KW-0963">Cytoplasm</keyword>
<dbReference type="EC" id="4.3.2.1" evidence="2 6"/>
<dbReference type="GO" id="GO:0004056">
    <property type="term" value="F:argininosuccinate lyase activity"/>
    <property type="evidence" value="ECO:0007669"/>
    <property type="project" value="UniProtKB-UniRule"/>
</dbReference>
<comment type="caution">
    <text evidence="10">The sequence shown here is derived from an EMBL/GenBank/DDBJ whole genome shotgun (WGS) entry which is preliminary data.</text>
</comment>
<dbReference type="SUPFAM" id="SSF48557">
    <property type="entry name" value="L-aspartase-like"/>
    <property type="match status" value="1"/>
</dbReference>
<sequence>MGQGPDTHGGTSEGTGTRPGTATQDGIEGRLALWGGRFKSGPSPELAVLSKSTQFDWRLADDDIAGSHAHARALGRVGLLSQQELESMESALDLLQARVDSGAFIPDEADEDEATALERGLIDIAGDELGGKLRAGRSRNDQIAALIRMWLRRQSRALASELVSLCRTLIDQAKAAGDTVMPGRTHMQHAQPILLAHQLIAHAWPLLRDLERLRDWDHRADASPYGSGALAGNTLGLDPAAVAKELGFSHVTENSIDGTASRDVVAEFAFIAAMIGVDLSRLSEEIIIWNTQEFAFVRLDDAYSTGSSIMPQKKNPDIAELARGKSGRLIGDLTGLLTTLKGLPTAYARDLQEDKEAVFDQVDTLLTVLPAFTGMVRTLTFDHERLEAEAPTGFALATDIAEWLVKQGVPFRHAHELSGACVQVAEQRGVELWDLSDEDFQRAFKDFLPAPLAPQVRQVLSTQGSVQARQGQGGTAPARVTEQIAQAEAQLTALTAFAASSSDGPAYKAPGSLH</sequence>
<dbReference type="Pfam" id="PF14698">
    <property type="entry name" value="ASL_C2"/>
    <property type="match status" value="1"/>
</dbReference>
<evidence type="ECO:0000256" key="1">
    <source>
        <dbReference type="ARBA" id="ARBA00004941"/>
    </source>
</evidence>
<accession>A0A086YZH5</accession>
<gene>
    <name evidence="6" type="primary">argH</name>
    <name evidence="10" type="ORF">BACT_0375</name>
</gene>
<keyword evidence="3 6" id="KW-0055">Arginine biosynthesis</keyword>
<evidence type="ECO:0000259" key="8">
    <source>
        <dbReference type="Pfam" id="PF00206"/>
    </source>
</evidence>
<dbReference type="InterPro" id="IPR024083">
    <property type="entry name" value="Fumarase/histidase_N"/>
</dbReference>
<feature type="domain" description="Argininosuccinate lyase C-terminal" evidence="9">
    <location>
        <begin position="394"/>
        <end position="467"/>
    </location>
</feature>
<dbReference type="CDD" id="cd01359">
    <property type="entry name" value="Argininosuccinate_lyase"/>
    <property type="match status" value="1"/>
</dbReference>
<dbReference type="NCBIfam" id="TIGR00838">
    <property type="entry name" value="argH"/>
    <property type="match status" value="1"/>
</dbReference>
<dbReference type="EMBL" id="JGYK01000001">
    <property type="protein sequence ID" value="KFI39675.1"/>
    <property type="molecule type" value="Genomic_DNA"/>
</dbReference>
<dbReference type="Gene3D" id="1.20.200.10">
    <property type="entry name" value="Fumarase/aspartase (Central domain)"/>
    <property type="match status" value="1"/>
</dbReference>
<evidence type="ECO:0000259" key="9">
    <source>
        <dbReference type="Pfam" id="PF14698"/>
    </source>
</evidence>
<dbReference type="STRING" id="1437605.AB656_00495"/>
<evidence type="ECO:0000256" key="4">
    <source>
        <dbReference type="ARBA" id="ARBA00022605"/>
    </source>
</evidence>
<evidence type="ECO:0000313" key="10">
    <source>
        <dbReference type="EMBL" id="KFI39675.1"/>
    </source>
</evidence>
<evidence type="ECO:0000256" key="5">
    <source>
        <dbReference type="ARBA" id="ARBA00023239"/>
    </source>
</evidence>
<dbReference type="InterPro" id="IPR029419">
    <property type="entry name" value="Arg_succ_lyase_C"/>
</dbReference>
<dbReference type="HAMAP" id="MF_00006">
    <property type="entry name" value="Arg_succ_lyase"/>
    <property type="match status" value="1"/>
</dbReference>
<organism evidence="10 11">
    <name type="scientific">Bifidobacterium actinocoloniiforme DSM 22766</name>
    <dbReference type="NCBI Taxonomy" id="1437605"/>
    <lineage>
        <taxon>Bacteria</taxon>
        <taxon>Bacillati</taxon>
        <taxon>Actinomycetota</taxon>
        <taxon>Actinomycetes</taxon>
        <taxon>Bifidobacteriales</taxon>
        <taxon>Bifidobacteriaceae</taxon>
        <taxon>Bifidobacterium</taxon>
    </lineage>
</organism>
<dbReference type="Gene3D" id="1.10.275.10">
    <property type="entry name" value="Fumarase/aspartase (N-terminal domain)"/>
    <property type="match status" value="1"/>
</dbReference>
<dbReference type="PANTHER" id="PTHR43814:SF1">
    <property type="entry name" value="ARGININOSUCCINATE LYASE"/>
    <property type="match status" value="1"/>
</dbReference>
<keyword evidence="4 6" id="KW-0028">Amino-acid biosynthesis</keyword>
<proteinExistence type="inferred from homology"/>
<dbReference type="FunFam" id="1.10.40.30:FF:000001">
    <property type="entry name" value="Argininosuccinate lyase"/>
    <property type="match status" value="1"/>
</dbReference>
<dbReference type="InterPro" id="IPR020557">
    <property type="entry name" value="Fumarate_lyase_CS"/>
</dbReference>
<name>A0A086YZH5_9BIFI</name>
<dbReference type="AlphaFoldDB" id="A0A086YZH5"/>
<dbReference type="FunFam" id="1.20.200.10:FF:000015">
    <property type="entry name" value="argininosuccinate lyase isoform X2"/>
    <property type="match status" value="1"/>
</dbReference>
<evidence type="ECO:0000313" key="11">
    <source>
        <dbReference type="Proteomes" id="UP000029015"/>
    </source>
</evidence>
<reference evidence="10 11" key="1">
    <citation type="submission" date="2014-03" db="EMBL/GenBank/DDBJ databases">
        <title>Genomics of Bifidobacteria.</title>
        <authorList>
            <person name="Ventura M."/>
            <person name="Milani C."/>
            <person name="Lugli G.A."/>
        </authorList>
    </citation>
    <scope>NUCLEOTIDE SEQUENCE [LARGE SCALE GENOMIC DNA]</scope>
    <source>
        <strain evidence="10 11">DSM 22766</strain>
    </source>
</reference>
<comment type="catalytic activity">
    <reaction evidence="6">
        <text>2-(N(omega)-L-arginino)succinate = fumarate + L-arginine</text>
        <dbReference type="Rhea" id="RHEA:24020"/>
        <dbReference type="ChEBI" id="CHEBI:29806"/>
        <dbReference type="ChEBI" id="CHEBI:32682"/>
        <dbReference type="ChEBI" id="CHEBI:57472"/>
        <dbReference type="EC" id="4.3.2.1"/>
    </reaction>
</comment>
<dbReference type="PANTHER" id="PTHR43814">
    <property type="entry name" value="ARGININOSUCCINATE LYASE"/>
    <property type="match status" value="1"/>
</dbReference>
<dbReference type="PRINTS" id="PR00149">
    <property type="entry name" value="FUMRATELYASE"/>
</dbReference>
<feature type="compositionally biased region" description="Polar residues" evidence="7">
    <location>
        <begin position="14"/>
        <end position="24"/>
    </location>
</feature>
<dbReference type="eggNOG" id="COG0165">
    <property type="taxonomic scope" value="Bacteria"/>
</dbReference>
<evidence type="ECO:0000256" key="2">
    <source>
        <dbReference type="ARBA" id="ARBA00012338"/>
    </source>
</evidence>
<dbReference type="GO" id="GO:0005829">
    <property type="term" value="C:cytosol"/>
    <property type="evidence" value="ECO:0007669"/>
    <property type="project" value="TreeGrafter"/>
</dbReference>
<evidence type="ECO:0000256" key="6">
    <source>
        <dbReference type="HAMAP-Rule" id="MF_00006"/>
    </source>
</evidence>
<keyword evidence="11" id="KW-1185">Reference proteome</keyword>
<dbReference type="InterPro" id="IPR022761">
    <property type="entry name" value="Fumarate_lyase_N"/>
</dbReference>
<dbReference type="GO" id="GO:0042450">
    <property type="term" value="P:L-arginine biosynthetic process via ornithine"/>
    <property type="evidence" value="ECO:0007669"/>
    <property type="project" value="UniProtKB-UniRule"/>
</dbReference>
<comment type="similarity">
    <text evidence="6">Belongs to the lyase 1 family. Argininosuccinate lyase subfamily.</text>
</comment>
<dbReference type="Gene3D" id="1.10.40.30">
    <property type="entry name" value="Fumarase/aspartase (C-terminal domain)"/>
    <property type="match status" value="1"/>
</dbReference>
<dbReference type="InterPro" id="IPR009049">
    <property type="entry name" value="Argininosuccinate_lyase"/>
</dbReference>
<feature type="region of interest" description="Disordered" evidence="7">
    <location>
        <begin position="1"/>
        <end position="24"/>
    </location>
</feature>
<dbReference type="Proteomes" id="UP000029015">
    <property type="component" value="Unassembled WGS sequence"/>
</dbReference>
<dbReference type="InterPro" id="IPR008948">
    <property type="entry name" value="L-Aspartase-like"/>
</dbReference>
<evidence type="ECO:0000256" key="3">
    <source>
        <dbReference type="ARBA" id="ARBA00022571"/>
    </source>
</evidence>
<dbReference type="PRINTS" id="PR00145">
    <property type="entry name" value="ARGSUCLYASE"/>
</dbReference>
<evidence type="ECO:0000256" key="7">
    <source>
        <dbReference type="SAM" id="MobiDB-lite"/>
    </source>
</evidence>
<feature type="domain" description="Fumarate lyase N-terminal" evidence="8">
    <location>
        <begin position="42"/>
        <end position="331"/>
    </location>
</feature>
<comment type="pathway">
    <text evidence="1 6">Amino-acid biosynthesis; L-arginine biosynthesis; L-arginine from L-ornithine and carbamoyl phosphate: step 3/3.</text>
</comment>
<protein>
    <recommendedName>
        <fullName evidence="2 6">Argininosuccinate lyase</fullName>
        <shortName evidence="6">ASAL</shortName>
        <ecNumber evidence="2 6">4.3.2.1</ecNumber>
    </recommendedName>
    <alternativeName>
        <fullName evidence="6">Arginosuccinase</fullName>
    </alternativeName>
</protein>
<dbReference type="OrthoDB" id="9769623at2"/>
<dbReference type="UniPathway" id="UPA00068">
    <property type="reaction ID" value="UER00114"/>
</dbReference>
<keyword evidence="5 6" id="KW-0456">Lyase</keyword>
<dbReference type="PROSITE" id="PS00163">
    <property type="entry name" value="FUMARATE_LYASES"/>
    <property type="match status" value="1"/>
</dbReference>
<dbReference type="Pfam" id="PF00206">
    <property type="entry name" value="Lyase_1"/>
    <property type="match status" value="1"/>
</dbReference>
<dbReference type="InterPro" id="IPR000362">
    <property type="entry name" value="Fumarate_lyase_fam"/>
</dbReference>